<gene>
    <name evidence="5" type="ORF">SAMN04515672_3272</name>
</gene>
<dbReference type="STRING" id="1095776.SAMN04515672_3272"/>
<protein>
    <submittedName>
        <fullName evidence="5">Citrate lyase subunit beta / citryl-CoA lyase</fullName>
    </submittedName>
</protein>
<dbReference type="PANTHER" id="PTHR32308:SF0">
    <property type="entry name" value="HPCH_HPAI ALDOLASE_CITRATE LYASE DOMAIN-CONTAINING PROTEIN"/>
    <property type="match status" value="1"/>
</dbReference>
<dbReference type="Gene3D" id="3.20.20.60">
    <property type="entry name" value="Phosphoenolpyruvate-binding domains"/>
    <property type="match status" value="1"/>
</dbReference>
<dbReference type="Pfam" id="PF03328">
    <property type="entry name" value="HpcH_HpaI"/>
    <property type="match status" value="1"/>
</dbReference>
<dbReference type="RefSeq" id="WP_090309288.1">
    <property type="nucleotide sequence ID" value="NZ_FNFE01000005.1"/>
</dbReference>
<name>A0A1G9CQ27_9EURY</name>
<organism evidence="5 6">
    <name type="scientific">Natronorubrum texcoconense</name>
    <dbReference type="NCBI Taxonomy" id="1095776"/>
    <lineage>
        <taxon>Archaea</taxon>
        <taxon>Methanobacteriati</taxon>
        <taxon>Methanobacteriota</taxon>
        <taxon>Stenosarchaea group</taxon>
        <taxon>Halobacteria</taxon>
        <taxon>Halobacteriales</taxon>
        <taxon>Natrialbaceae</taxon>
        <taxon>Natronorubrum</taxon>
    </lineage>
</organism>
<dbReference type="OrthoDB" id="9170at2157"/>
<dbReference type="PANTHER" id="PTHR32308">
    <property type="entry name" value="LYASE BETA SUBUNIT, PUTATIVE (AFU_ORTHOLOGUE AFUA_4G13030)-RELATED"/>
    <property type="match status" value="1"/>
</dbReference>
<evidence type="ECO:0000256" key="2">
    <source>
        <dbReference type="ARBA" id="ARBA00022723"/>
    </source>
</evidence>
<accession>A0A1G9CQ27</accession>
<feature type="domain" description="HpcH/HpaI aldolase/citrate lyase" evidence="4">
    <location>
        <begin position="5"/>
        <end position="234"/>
    </location>
</feature>
<dbReference type="AlphaFoldDB" id="A0A1G9CQ27"/>
<evidence type="ECO:0000259" key="4">
    <source>
        <dbReference type="Pfam" id="PF03328"/>
    </source>
</evidence>
<keyword evidence="6" id="KW-1185">Reference proteome</keyword>
<dbReference type="PIRSF" id="PIRSF015582">
    <property type="entry name" value="Cit_lyase_B"/>
    <property type="match status" value="1"/>
</dbReference>
<dbReference type="Proteomes" id="UP000198882">
    <property type="component" value="Unassembled WGS sequence"/>
</dbReference>
<keyword evidence="2" id="KW-0479">Metal-binding</keyword>
<sequence>MEPVRSALFVPGNREEWVSNAHTNDADVVIFDLEDSVPPGEKAAAREIVADNVSALADEGQRIHVRVNAHPNASQGFAEHDYEAVVRAGVEAITVPKVRNPDDLERLDSVLTHIERREGLPENSVELLVNIETAQAMRQVYDLCTTTERVATIGCGAVKGTDTNRALGFEWTGPGREGLETVHLRQQALMDARAAGIEHPLAGPYVDVGDIEGLRKDMQFSREMGYTGYIVIHPSHVEHANDLFLPDAETIEYWIGALEALQEAEEQNKSAITYEGEMIDIANISTAERYLEYAKAFEDDLDIETDLDAY</sequence>
<evidence type="ECO:0000256" key="1">
    <source>
        <dbReference type="ARBA" id="ARBA00001946"/>
    </source>
</evidence>
<dbReference type="EMBL" id="FNFE01000005">
    <property type="protein sequence ID" value="SDK53707.1"/>
    <property type="molecule type" value="Genomic_DNA"/>
</dbReference>
<dbReference type="SUPFAM" id="SSF51621">
    <property type="entry name" value="Phosphoenolpyruvate/pyruvate domain"/>
    <property type="match status" value="1"/>
</dbReference>
<comment type="cofactor">
    <cofactor evidence="1">
        <name>Mg(2+)</name>
        <dbReference type="ChEBI" id="CHEBI:18420"/>
    </cofactor>
</comment>
<keyword evidence="3" id="KW-0460">Magnesium</keyword>
<dbReference type="InterPro" id="IPR005000">
    <property type="entry name" value="Aldolase/citrate-lyase_domain"/>
</dbReference>
<dbReference type="InterPro" id="IPR015813">
    <property type="entry name" value="Pyrv/PenolPyrv_kinase-like_dom"/>
</dbReference>
<dbReference type="GO" id="GO:0000287">
    <property type="term" value="F:magnesium ion binding"/>
    <property type="evidence" value="ECO:0007669"/>
    <property type="project" value="TreeGrafter"/>
</dbReference>
<evidence type="ECO:0000256" key="3">
    <source>
        <dbReference type="ARBA" id="ARBA00022842"/>
    </source>
</evidence>
<proteinExistence type="predicted"/>
<evidence type="ECO:0000313" key="5">
    <source>
        <dbReference type="EMBL" id="SDK53707.1"/>
    </source>
</evidence>
<reference evidence="6" key="1">
    <citation type="submission" date="2016-10" db="EMBL/GenBank/DDBJ databases">
        <authorList>
            <person name="Varghese N."/>
            <person name="Submissions S."/>
        </authorList>
    </citation>
    <scope>NUCLEOTIDE SEQUENCE [LARGE SCALE GENOMIC DNA]</scope>
    <source>
        <strain evidence="6">B4,CECT 8067,JCM 17497</strain>
    </source>
</reference>
<evidence type="ECO:0000313" key="6">
    <source>
        <dbReference type="Proteomes" id="UP000198882"/>
    </source>
</evidence>
<keyword evidence="5" id="KW-0456">Lyase</keyword>
<dbReference type="GO" id="GO:0006107">
    <property type="term" value="P:oxaloacetate metabolic process"/>
    <property type="evidence" value="ECO:0007669"/>
    <property type="project" value="TreeGrafter"/>
</dbReference>
<dbReference type="InterPro" id="IPR040442">
    <property type="entry name" value="Pyrv_kinase-like_dom_sf"/>
</dbReference>
<dbReference type="GO" id="GO:0016829">
    <property type="term" value="F:lyase activity"/>
    <property type="evidence" value="ECO:0007669"/>
    <property type="project" value="UniProtKB-KW"/>
</dbReference>
<dbReference type="InterPro" id="IPR011206">
    <property type="entry name" value="Citrate_lyase_beta/mcl1/mcl2"/>
</dbReference>